<dbReference type="PROSITE" id="PS51257">
    <property type="entry name" value="PROKAR_LIPOPROTEIN"/>
    <property type="match status" value="1"/>
</dbReference>
<name>A0ABU6FGL4_9ACTN</name>
<feature type="region of interest" description="Disordered" evidence="1">
    <location>
        <begin position="33"/>
        <end position="78"/>
    </location>
</feature>
<feature type="signal peptide" evidence="2">
    <location>
        <begin position="1"/>
        <end position="33"/>
    </location>
</feature>
<dbReference type="Gene3D" id="2.160.20.20">
    <property type="match status" value="1"/>
</dbReference>
<keyword evidence="4" id="KW-1185">Reference proteome</keyword>
<sequence length="448" mass="44147">MKNPGLPRRQGHRRAAATASVLLLPLAVSTLSACSDDDGATNPPPAASPAATASGARCVTDRSADDKGPDAEPRAKAGYTVTDKTVKAKAQKEFKTTTGDKSALLVSGSGKLTTRDAKIIKHGGTSSVTASDGHGLNAAALARDGGTLTMSGGRMSTQGKGATGVFASGEDAKATLSSGGIRTKGTSARGVTATHGGALDLTYVEIDTAAAQAAPVAVGPGGGKVTVSGGTMTSAGCGSPGVQTAGDVSLSQTLFDLANSEAFTVEAGGSLSLKDVRASAAAGGVVLRGDGETSFRMTGGAVQASDGDIFSVQQADADIELSGGADVKTKDGKLLRVTDKGRATFTADGEKLKGSVAVGKGSSAALDLTGSADLDGKIVGAASLTLGPKTQWSVSGDSALKGLKLADGAKVSDVIVGNGHTVTYDTASSPDLHGKKYQLEGGGTLKPA</sequence>
<gene>
    <name evidence="3" type="ORF">OKJ99_37390</name>
</gene>
<evidence type="ECO:0000313" key="3">
    <source>
        <dbReference type="EMBL" id="MEB8343180.1"/>
    </source>
</evidence>
<dbReference type="SUPFAM" id="SSF51126">
    <property type="entry name" value="Pectin lyase-like"/>
    <property type="match status" value="1"/>
</dbReference>
<dbReference type="InterPro" id="IPR012332">
    <property type="entry name" value="Autotransporter_pectin_lyase_C"/>
</dbReference>
<evidence type="ECO:0000256" key="2">
    <source>
        <dbReference type="SAM" id="SignalP"/>
    </source>
</evidence>
<comment type="caution">
    <text evidence="3">The sequence shown here is derived from an EMBL/GenBank/DDBJ whole genome shotgun (WGS) entry which is preliminary data.</text>
</comment>
<evidence type="ECO:0008006" key="5">
    <source>
        <dbReference type="Google" id="ProtNLM"/>
    </source>
</evidence>
<evidence type="ECO:0000313" key="4">
    <source>
        <dbReference type="Proteomes" id="UP001354931"/>
    </source>
</evidence>
<feature type="chain" id="PRO_5047180797" description="Lipoprotein" evidence="2">
    <location>
        <begin position="34"/>
        <end position="448"/>
    </location>
</feature>
<keyword evidence="2" id="KW-0732">Signal</keyword>
<dbReference type="RefSeq" id="WP_326022836.1">
    <property type="nucleotide sequence ID" value="NZ_JAOZYC010000185.1"/>
</dbReference>
<dbReference type="Proteomes" id="UP001354931">
    <property type="component" value="Unassembled WGS sequence"/>
</dbReference>
<protein>
    <recommendedName>
        <fullName evidence="5">Lipoprotein</fullName>
    </recommendedName>
</protein>
<dbReference type="InterPro" id="IPR011050">
    <property type="entry name" value="Pectin_lyase_fold/virulence"/>
</dbReference>
<organism evidence="3 4">
    <name type="scientific">Streptomyces endophyticus</name>
    <dbReference type="NCBI Taxonomy" id="714166"/>
    <lineage>
        <taxon>Bacteria</taxon>
        <taxon>Bacillati</taxon>
        <taxon>Actinomycetota</taxon>
        <taxon>Actinomycetes</taxon>
        <taxon>Kitasatosporales</taxon>
        <taxon>Streptomycetaceae</taxon>
        <taxon>Streptomyces</taxon>
    </lineage>
</organism>
<proteinExistence type="predicted"/>
<dbReference type="EMBL" id="JAOZYC010000185">
    <property type="protein sequence ID" value="MEB8343180.1"/>
    <property type="molecule type" value="Genomic_DNA"/>
</dbReference>
<feature type="compositionally biased region" description="Basic and acidic residues" evidence="1">
    <location>
        <begin position="59"/>
        <end position="75"/>
    </location>
</feature>
<accession>A0ABU6FGL4</accession>
<evidence type="ECO:0000256" key="1">
    <source>
        <dbReference type="SAM" id="MobiDB-lite"/>
    </source>
</evidence>
<reference evidence="3 4" key="1">
    <citation type="submission" date="2022-10" db="EMBL/GenBank/DDBJ databases">
        <authorList>
            <person name="Xie J."/>
            <person name="Shen N."/>
        </authorList>
    </citation>
    <scope>NUCLEOTIDE SEQUENCE [LARGE SCALE GENOMIC DNA]</scope>
    <source>
        <strain evidence="3 4">YIM65594</strain>
    </source>
</reference>